<feature type="domain" description="Amidohydrolase-related" evidence="1">
    <location>
        <begin position="289"/>
        <end position="369"/>
    </location>
</feature>
<keyword evidence="3" id="KW-1185">Reference proteome</keyword>
<dbReference type="InterPro" id="IPR032466">
    <property type="entry name" value="Metal_Hydrolase"/>
</dbReference>
<reference evidence="2 3" key="1">
    <citation type="submission" date="2024-02" db="EMBL/GenBank/DDBJ databases">
        <title>Chromosome-scale genome assembly of the rough periwinkle Littorina saxatilis.</title>
        <authorList>
            <person name="De Jode A."/>
            <person name="Faria R."/>
            <person name="Formenti G."/>
            <person name="Sims Y."/>
            <person name="Smith T.P."/>
            <person name="Tracey A."/>
            <person name="Wood J.M.D."/>
            <person name="Zagrodzka Z.B."/>
            <person name="Johannesson K."/>
            <person name="Butlin R.K."/>
            <person name="Leder E.H."/>
        </authorList>
    </citation>
    <scope>NUCLEOTIDE SEQUENCE [LARGE SCALE GENOMIC DNA]</scope>
    <source>
        <strain evidence="2">Snail1</strain>
        <tissue evidence="2">Muscle</tissue>
    </source>
</reference>
<dbReference type="SUPFAM" id="SSF51556">
    <property type="entry name" value="Metallo-dependent hydrolases"/>
    <property type="match status" value="1"/>
</dbReference>
<dbReference type="InterPro" id="IPR011059">
    <property type="entry name" value="Metal-dep_hydrolase_composite"/>
</dbReference>
<dbReference type="PANTHER" id="PTHR42717:SF1">
    <property type="entry name" value="IMIDAZOLONEPROPIONASE AND RELATED AMIDOHYDROLASES"/>
    <property type="match status" value="1"/>
</dbReference>
<dbReference type="InterPro" id="IPR020043">
    <property type="entry name" value="Deacetylase_Atu3266-like"/>
</dbReference>
<dbReference type="GO" id="GO:0016810">
    <property type="term" value="F:hydrolase activity, acting on carbon-nitrogen (but not peptide) bonds"/>
    <property type="evidence" value="ECO:0007669"/>
    <property type="project" value="InterPro"/>
</dbReference>
<dbReference type="PANTHER" id="PTHR42717">
    <property type="entry name" value="DIHYDROOROTASE-RELATED"/>
    <property type="match status" value="1"/>
</dbReference>
<dbReference type="GO" id="GO:0019213">
    <property type="term" value="F:deacetylase activity"/>
    <property type="evidence" value="ECO:0007669"/>
    <property type="project" value="InterPro"/>
</dbReference>
<accession>A0AAN9AVE3</accession>
<comment type="caution">
    <text evidence="2">The sequence shown here is derived from an EMBL/GenBank/DDBJ whole genome shotgun (WGS) entry which is preliminary data.</text>
</comment>
<evidence type="ECO:0000313" key="2">
    <source>
        <dbReference type="EMBL" id="KAK7093998.1"/>
    </source>
</evidence>
<dbReference type="Gene3D" id="2.30.40.10">
    <property type="entry name" value="Urease, subunit C, domain 1"/>
    <property type="match status" value="1"/>
</dbReference>
<dbReference type="EMBL" id="JBAMIC010000019">
    <property type="protein sequence ID" value="KAK7093998.1"/>
    <property type="molecule type" value="Genomic_DNA"/>
</dbReference>
<dbReference type="InterPro" id="IPR006680">
    <property type="entry name" value="Amidohydro-rel"/>
</dbReference>
<name>A0AAN9AVE3_9CAEN</name>
<dbReference type="Proteomes" id="UP001374579">
    <property type="component" value="Unassembled WGS sequence"/>
</dbReference>
<protein>
    <recommendedName>
        <fullName evidence="1">Amidohydrolase-related domain-containing protein</fullName>
    </recommendedName>
</protein>
<dbReference type="Pfam" id="PF01979">
    <property type="entry name" value="Amidohydro_1"/>
    <property type="match status" value="1"/>
</dbReference>
<evidence type="ECO:0000259" key="1">
    <source>
        <dbReference type="Pfam" id="PF01979"/>
    </source>
</evidence>
<sequence>MADLVITGARIIDPANGLDTSADLYIQDGRIVHIGNGGGFPPGGAEVGRIIDAKECVVTPGLIDFHVHAYEHVTPLGINLDGRCLSRGVTTAVDAGSAGCSTLNGLRKFIKDQSKCRLYAFLHIASHGLASAALAGLKDGGEIDSLNQVDVDGCVTSVRDNRDFVVGIKLRISVAISDNGRNEPEAYRRALQAAGEAGVPLMVHHSFSTVPTVRTPGVLSCPGDLRAGDIFTHAFHWHKGCLLDKETGRVYHDVWEAKRRGVLFDIGHGFGSFAWLEAEACTKEGFWPDIISTDLHTASVDGPAYDLTTVMSKMLHLGMPLNDVIAAVTSKPAAAIGKSQEIGSLKIGNEADITILRLDKCSIELEDTRGETRTITERIVPVRVFRSGVEYPIQEIVPWPNSASKEKCQKACKQYAAYAQSKQSL</sequence>
<dbReference type="Gene3D" id="3.20.20.140">
    <property type="entry name" value="Metal-dependent hydrolases"/>
    <property type="match status" value="1"/>
</dbReference>
<gene>
    <name evidence="2" type="ORF">V1264_007675</name>
</gene>
<organism evidence="2 3">
    <name type="scientific">Littorina saxatilis</name>
    <dbReference type="NCBI Taxonomy" id="31220"/>
    <lineage>
        <taxon>Eukaryota</taxon>
        <taxon>Metazoa</taxon>
        <taxon>Spiralia</taxon>
        <taxon>Lophotrochozoa</taxon>
        <taxon>Mollusca</taxon>
        <taxon>Gastropoda</taxon>
        <taxon>Caenogastropoda</taxon>
        <taxon>Littorinimorpha</taxon>
        <taxon>Littorinoidea</taxon>
        <taxon>Littorinidae</taxon>
        <taxon>Littorina</taxon>
    </lineage>
</organism>
<dbReference type="AlphaFoldDB" id="A0AAN9AVE3"/>
<dbReference type="SUPFAM" id="SSF51338">
    <property type="entry name" value="Composite domain of metallo-dependent hydrolases"/>
    <property type="match status" value="1"/>
</dbReference>
<dbReference type="PIRSF" id="PIRSF039004">
    <property type="entry name" value="ADE_EF_0837"/>
    <property type="match status" value="1"/>
</dbReference>
<evidence type="ECO:0000313" key="3">
    <source>
        <dbReference type="Proteomes" id="UP001374579"/>
    </source>
</evidence>
<proteinExistence type="predicted"/>